<dbReference type="EMBL" id="NMRN01000006">
    <property type="protein sequence ID" value="PAS94572.1"/>
    <property type="molecule type" value="Genomic_DNA"/>
</dbReference>
<evidence type="ECO:0000313" key="5">
    <source>
        <dbReference type="Proteomes" id="UP000623509"/>
    </source>
</evidence>
<reference evidence="3 4" key="2">
    <citation type="submission" date="2017-07" db="EMBL/GenBank/DDBJ databases">
        <title>Candidatus Dactylopiibacterium carminicum, a nitrogen-fixing symbiont of the cochineal insect Dactylopius coccus and Dactylopius opuntiae (Hemiptera: Coccoidea: Dactylopiidae).</title>
        <authorList>
            <person name="Vera A."/>
        </authorList>
    </citation>
    <scope>NUCLEOTIDE SEQUENCE [LARGE SCALE GENOMIC DNA]</scope>
    <source>
        <strain evidence="3 4">NFDCM</strain>
    </source>
</reference>
<evidence type="ECO:0000256" key="1">
    <source>
        <dbReference type="SAM" id="Phobius"/>
    </source>
</evidence>
<feature type="transmembrane region" description="Helical" evidence="1">
    <location>
        <begin position="7"/>
        <end position="27"/>
    </location>
</feature>
<feature type="transmembrane region" description="Helical" evidence="1">
    <location>
        <begin position="59"/>
        <end position="76"/>
    </location>
</feature>
<name>A0A272EWT0_9RHOO</name>
<evidence type="ECO:0000313" key="4">
    <source>
        <dbReference type="Proteomes" id="UP000216107"/>
    </source>
</evidence>
<accession>A0A272EWT0</accession>
<gene>
    <name evidence="2" type="ORF">BGI27_04675</name>
    <name evidence="3" type="ORF">CGU29_03320</name>
</gene>
<dbReference type="EMBL" id="MDUX01000010">
    <property type="protein sequence ID" value="KAF7600038.1"/>
    <property type="molecule type" value="Genomic_DNA"/>
</dbReference>
<feature type="transmembrane region" description="Helical" evidence="1">
    <location>
        <begin position="33"/>
        <end position="52"/>
    </location>
</feature>
<feature type="transmembrane region" description="Helical" evidence="1">
    <location>
        <begin position="82"/>
        <end position="102"/>
    </location>
</feature>
<keyword evidence="1" id="KW-0472">Membrane</keyword>
<organism evidence="3 4">
    <name type="scientific">Candidatus Dactylopiibacterium carminicum</name>
    <dbReference type="NCBI Taxonomy" id="857335"/>
    <lineage>
        <taxon>Bacteria</taxon>
        <taxon>Pseudomonadati</taxon>
        <taxon>Pseudomonadota</taxon>
        <taxon>Betaproteobacteria</taxon>
        <taxon>Rhodocyclales</taxon>
        <taxon>Rhodocyclaceae</taxon>
        <taxon>Candidatus Dactylopiibacterium</taxon>
    </lineage>
</organism>
<evidence type="ECO:0000313" key="2">
    <source>
        <dbReference type="EMBL" id="KAF7600038.1"/>
    </source>
</evidence>
<dbReference type="Proteomes" id="UP000623509">
    <property type="component" value="Unassembled WGS sequence"/>
</dbReference>
<sequence>MKAGQALRLGVAGVLGAAYLWLGHITSASANPSLLGLFVGLIPLGTGACVLAWHTPPRVLWLTLCGLAFAAIAWQAEFLRSNAAWVYFIQHAGSMSLLGLMFGRTLRSGRHEDALCTRIAALLHTQPMSPAYLRYTWLVTWAWTLFFAASALLSILLFVLAPPAVWSVFANLLTPPLLGLMFAGEYLIRLRALPGESHFNIADTVRAWQRFSAEQSAHGRAGRQDP</sequence>
<keyword evidence="5" id="KW-1185">Reference proteome</keyword>
<protein>
    <recommendedName>
        <fullName evidence="6">Transmembrane protein</fullName>
    </recommendedName>
</protein>
<dbReference type="RefSeq" id="WP_095523751.1">
    <property type="nucleotide sequence ID" value="NZ_MDUX01000010.1"/>
</dbReference>
<evidence type="ECO:0008006" key="6">
    <source>
        <dbReference type="Google" id="ProtNLM"/>
    </source>
</evidence>
<feature type="transmembrane region" description="Helical" evidence="1">
    <location>
        <begin position="135"/>
        <end position="160"/>
    </location>
</feature>
<keyword evidence="1" id="KW-1133">Transmembrane helix</keyword>
<comment type="caution">
    <text evidence="3">The sequence shown here is derived from an EMBL/GenBank/DDBJ whole genome shotgun (WGS) entry which is preliminary data.</text>
</comment>
<proteinExistence type="predicted"/>
<keyword evidence="1" id="KW-0812">Transmembrane</keyword>
<evidence type="ECO:0000313" key="3">
    <source>
        <dbReference type="EMBL" id="PAS94572.1"/>
    </source>
</evidence>
<dbReference type="Proteomes" id="UP000216107">
    <property type="component" value="Unassembled WGS sequence"/>
</dbReference>
<feature type="transmembrane region" description="Helical" evidence="1">
    <location>
        <begin position="166"/>
        <end position="188"/>
    </location>
</feature>
<reference evidence="2 5" key="1">
    <citation type="submission" date="2016-08" db="EMBL/GenBank/DDBJ databases">
        <title>Candidatus Dactylopiibacterium carminicum genome sequence.</title>
        <authorList>
            <person name="Ramirez-Puebla S.T."/>
            <person name="Ormeno-Orrillo E."/>
            <person name="Vera-Ponce De Leon A."/>
            <person name="Luis L."/>
            <person name="Sanchez-Flores A."/>
            <person name="Monica R."/>
            <person name="Martinez-Romero E."/>
        </authorList>
    </citation>
    <scope>NUCLEOTIDE SEQUENCE [LARGE SCALE GENOMIC DNA]</scope>
    <source>
        <strain evidence="2">END1</strain>
    </source>
</reference>
<dbReference type="OrthoDB" id="8537043at2"/>
<dbReference type="AlphaFoldDB" id="A0A272EWT0"/>